<dbReference type="EMBL" id="JAUIQD010000002">
    <property type="protein sequence ID" value="KAK3359573.1"/>
    <property type="molecule type" value="Genomic_DNA"/>
</dbReference>
<name>A0AAJ0MHS0_9PEZI</name>
<dbReference type="AlphaFoldDB" id="A0AAJ0MHS0"/>
<comment type="caution">
    <text evidence="1">The sequence shown here is derived from an EMBL/GenBank/DDBJ whole genome shotgun (WGS) entry which is preliminary data.</text>
</comment>
<proteinExistence type="predicted"/>
<evidence type="ECO:0000313" key="2">
    <source>
        <dbReference type="Proteomes" id="UP001275084"/>
    </source>
</evidence>
<protein>
    <submittedName>
        <fullName evidence="1">Uncharacterized protein</fullName>
    </submittedName>
</protein>
<gene>
    <name evidence="1" type="ORF">B0T25DRAFT_564565</name>
</gene>
<dbReference type="Proteomes" id="UP001275084">
    <property type="component" value="Unassembled WGS sequence"/>
</dbReference>
<reference evidence="1" key="1">
    <citation type="journal article" date="2023" name="Mol. Phylogenet. Evol.">
        <title>Genome-scale phylogeny and comparative genomics of the fungal order Sordariales.</title>
        <authorList>
            <person name="Hensen N."/>
            <person name="Bonometti L."/>
            <person name="Westerberg I."/>
            <person name="Brannstrom I.O."/>
            <person name="Guillou S."/>
            <person name="Cros-Aarteil S."/>
            <person name="Calhoun S."/>
            <person name="Haridas S."/>
            <person name="Kuo A."/>
            <person name="Mondo S."/>
            <person name="Pangilinan J."/>
            <person name="Riley R."/>
            <person name="LaButti K."/>
            <person name="Andreopoulos B."/>
            <person name="Lipzen A."/>
            <person name="Chen C."/>
            <person name="Yan M."/>
            <person name="Daum C."/>
            <person name="Ng V."/>
            <person name="Clum A."/>
            <person name="Steindorff A."/>
            <person name="Ohm R.A."/>
            <person name="Martin F."/>
            <person name="Silar P."/>
            <person name="Natvig D.O."/>
            <person name="Lalanne C."/>
            <person name="Gautier V."/>
            <person name="Ament-Velasquez S.L."/>
            <person name="Kruys A."/>
            <person name="Hutchinson M.I."/>
            <person name="Powell A.J."/>
            <person name="Barry K."/>
            <person name="Miller A.N."/>
            <person name="Grigoriev I.V."/>
            <person name="Debuchy R."/>
            <person name="Gladieux P."/>
            <person name="Hiltunen Thoren M."/>
            <person name="Johannesson H."/>
        </authorList>
    </citation>
    <scope>NUCLEOTIDE SEQUENCE</scope>
    <source>
        <strain evidence="1">CBS 955.72</strain>
    </source>
</reference>
<keyword evidence="2" id="KW-1185">Reference proteome</keyword>
<evidence type="ECO:0000313" key="1">
    <source>
        <dbReference type="EMBL" id="KAK3359573.1"/>
    </source>
</evidence>
<sequence length="50" mass="5915">MAAATLPCWKSLHLLHCLNSLRMDLFYNYDHYKFLDEGVPEENIMTHFGK</sequence>
<organism evidence="1 2">
    <name type="scientific">Lasiosphaeria hispida</name>
    <dbReference type="NCBI Taxonomy" id="260671"/>
    <lineage>
        <taxon>Eukaryota</taxon>
        <taxon>Fungi</taxon>
        <taxon>Dikarya</taxon>
        <taxon>Ascomycota</taxon>
        <taxon>Pezizomycotina</taxon>
        <taxon>Sordariomycetes</taxon>
        <taxon>Sordariomycetidae</taxon>
        <taxon>Sordariales</taxon>
        <taxon>Lasiosphaeriaceae</taxon>
        <taxon>Lasiosphaeria</taxon>
    </lineage>
</organism>
<reference evidence="1" key="2">
    <citation type="submission" date="2023-06" db="EMBL/GenBank/DDBJ databases">
        <authorList>
            <consortium name="Lawrence Berkeley National Laboratory"/>
            <person name="Haridas S."/>
            <person name="Hensen N."/>
            <person name="Bonometti L."/>
            <person name="Westerberg I."/>
            <person name="Brannstrom I.O."/>
            <person name="Guillou S."/>
            <person name="Cros-Aarteil S."/>
            <person name="Calhoun S."/>
            <person name="Kuo A."/>
            <person name="Mondo S."/>
            <person name="Pangilinan J."/>
            <person name="Riley R."/>
            <person name="Labutti K."/>
            <person name="Andreopoulos B."/>
            <person name="Lipzen A."/>
            <person name="Chen C."/>
            <person name="Yanf M."/>
            <person name="Daum C."/>
            <person name="Ng V."/>
            <person name="Clum A."/>
            <person name="Steindorff A."/>
            <person name="Ohm R."/>
            <person name="Martin F."/>
            <person name="Silar P."/>
            <person name="Natvig D."/>
            <person name="Lalanne C."/>
            <person name="Gautier V."/>
            <person name="Ament-Velasquez S.L."/>
            <person name="Kruys A."/>
            <person name="Hutchinson M.I."/>
            <person name="Powell A.J."/>
            <person name="Barry K."/>
            <person name="Miller A.N."/>
            <person name="Grigoriev I.V."/>
            <person name="Debuchy R."/>
            <person name="Gladieux P."/>
            <person name="Thoren M.H."/>
            <person name="Johannesson H."/>
        </authorList>
    </citation>
    <scope>NUCLEOTIDE SEQUENCE</scope>
    <source>
        <strain evidence="1">CBS 955.72</strain>
    </source>
</reference>
<accession>A0AAJ0MHS0</accession>